<evidence type="ECO:0000313" key="2">
    <source>
        <dbReference type="EMBL" id="TGM51586.1"/>
    </source>
</evidence>
<keyword evidence="1" id="KW-0812">Transmembrane</keyword>
<dbReference type="Proteomes" id="UP000298112">
    <property type="component" value="Unassembled WGS sequence"/>
</dbReference>
<feature type="transmembrane region" description="Helical" evidence="1">
    <location>
        <begin position="22"/>
        <end position="44"/>
    </location>
</feature>
<gene>
    <name evidence="2" type="ORF">EHQ95_14895</name>
</gene>
<keyword evidence="1" id="KW-0472">Membrane</keyword>
<accession>A0ABY2NLZ4</accession>
<dbReference type="EMBL" id="RQHF01000030">
    <property type="protein sequence ID" value="TGM51586.1"/>
    <property type="molecule type" value="Genomic_DNA"/>
</dbReference>
<evidence type="ECO:0000256" key="1">
    <source>
        <dbReference type="SAM" id="Phobius"/>
    </source>
</evidence>
<evidence type="ECO:0000313" key="3">
    <source>
        <dbReference type="Proteomes" id="UP000298112"/>
    </source>
</evidence>
<protein>
    <submittedName>
        <fullName evidence="2">Uncharacterized protein</fullName>
    </submittedName>
</protein>
<reference evidence="3" key="1">
    <citation type="journal article" date="2019" name="PLoS Negl. Trop. Dis.">
        <title>Revisiting the worldwide diversity of Leptospira species in the environment.</title>
        <authorList>
            <person name="Vincent A.T."/>
            <person name="Schiettekatte O."/>
            <person name="Bourhy P."/>
            <person name="Veyrier F.J."/>
            <person name="Picardeau M."/>
        </authorList>
    </citation>
    <scope>NUCLEOTIDE SEQUENCE [LARGE SCALE GENOMIC DNA]</scope>
    <source>
        <strain evidence="3">201601955</strain>
    </source>
</reference>
<name>A0ABY2NLZ4_9LEPT</name>
<sequence length="59" mass="6692">MAFISLTRSNTLLESFSSIRTLIGMPIVFAELGYLSHLCFVFFLKSQPKKDSKFIGNFV</sequence>
<organism evidence="2 3">
    <name type="scientific">Leptospira vanthielii</name>
    <dbReference type="NCBI Taxonomy" id="293085"/>
    <lineage>
        <taxon>Bacteria</taxon>
        <taxon>Pseudomonadati</taxon>
        <taxon>Spirochaetota</taxon>
        <taxon>Spirochaetia</taxon>
        <taxon>Leptospirales</taxon>
        <taxon>Leptospiraceae</taxon>
        <taxon>Leptospira</taxon>
    </lineage>
</organism>
<proteinExistence type="predicted"/>
<keyword evidence="1" id="KW-1133">Transmembrane helix</keyword>
<keyword evidence="3" id="KW-1185">Reference proteome</keyword>
<comment type="caution">
    <text evidence="2">The sequence shown here is derived from an EMBL/GenBank/DDBJ whole genome shotgun (WGS) entry which is preliminary data.</text>
</comment>